<dbReference type="InterPro" id="IPR038944">
    <property type="entry name" value="OEP7-like"/>
</dbReference>
<dbReference type="PANTHER" id="PTHR33982:SF1">
    <property type="entry name" value="OUTER ENVELOPE MEMBRANE PROTEIN 7"/>
    <property type="match status" value="1"/>
</dbReference>
<dbReference type="AlphaFoldDB" id="A0A484LZ50"/>
<gene>
    <name evidence="3" type="ORF">CCAM_LOCUS23335</name>
</gene>
<feature type="region of interest" description="Disordered" evidence="1">
    <location>
        <begin position="32"/>
        <end position="73"/>
    </location>
</feature>
<organism evidence="3 4">
    <name type="scientific">Cuscuta campestris</name>
    <dbReference type="NCBI Taxonomy" id="132261"/>
    <lineage>
        <taxon>Eukaryota</taxon>
        <taxon>Viridiplantae</taxon>
        <taxon>Streptophyta</taxon>
        <taxon>Embryophyta</taxon>
        <taxon>Tracheophyta</taxon>
        <taxon>Spermatophyta</taxon>
        <taxon>Magnoliopsida</taxon>
        <taxon>eudicotyledons</taxon>
        <taxon>Gunneridae</taxon>
        <taxon>Pentapetalae</taxon>
        <taxon>asterids</taxon>
        <taxon>lamiids</taxon>
        <taxon>Solanales</taxon>
        <taxon>Convolvulaceae</taxon>
        <taxon>Cuscuteae</taxon>
        <taxon>Cuscuta</taxon>
        <taxon>Cuscuta subgen. Grammica</taxon>
        <taxon>Cuscuta sect. Cleistogrammica</taxon>
    </lineage>
</organism>
<dbReference type="PANTHER" id="PTHR33982">
    <property type="entry name" value="OUTER ENVELOPE MEMBRANE PROTEIN 7-RELATED"/>
    <property type="match status" value="1"/>
</dbReference>
<dbReference type="EMBL" id="OOIL02002240">
    <property type="protein sequence ID" value="VFQ81559.1"/>
    <property type="molecule type" value="Genomic_DNA"/>
</dbReference>
<sequence length="73" mass="7746">MGAVTASLIAIAGVALGWITIEVACKPCLDKGRETLDRSLNPEYDPDDDDDLRAPLVVHNPTPSQPSSSTKLV</sequence>
<evidence type="ECO:0000256" key="2">
    <source>
        <dbReference type="SAM" id="SignalP"/>
    </source>
</evidence>
<evidence type="ECO:0008006" key="5">
    <source>
        <dbReference type="Google" id="ProtNLM"/>
    </source>
</evidence>
<feature type="compositionally biased region" description="Polar residues" evidence="1">
    <location>
        <begin position="61"/>
        <end position="73"/>
    </location>
</feature>
<keyword evidence="2" id="KW-0732">Signal</keyword>
<protein>
    <recommendedName>
        <fullName evidence="5">Outer envelope membrane protein 7</fullName>
    </recommendedName>
</protein>
<accession>A0A484LZ50</accession>
<keyword evidence="4" id="KW-1185">Reference proteome</keyword>
<evidence type="ECO:0000313" key="3">
    <source>
        <dbReference type="EMBL" id="VFQ81559.1"/>
    </source>
</evidence>
<feature type="signal peptide" evidence="2">
    <location>
        <begin position="1"/>
        <end position="25"/>
    </location>
</feature>
<reference evidence="3 4" key="1">
    <citation type="submission" date="2018-04" db="EMBL/GenBank/DDBJ databases">
        <authorList>
            <person name="Vogel A."/>
        </authorList>
    </citation>
    <scope>NUCLEOTIDE SEQUENCE [LARGE SCALE GENOMIC DNA]</scope>
</reference>
<feature type="chain" id="PRO_5019781236" description="Outer envelope membrane protein 7" evidence="2">
    <location>
        <begin position="26"/>
        <end position="73"/>
    </location>
</feature>
<name>A0A484LZ50_9ASTE</name>
<dbReference type="OrthoDB" id="783640at2759"/>
<evidence type="ECO:0000313" key="4">
    <source>
        <dbReference type="Proteomes" id="UP000595140"/>
    </source>
</evidence>
<dbReference type="Proteomes" id="UP000595140">
    <property type="component" value="Unassembled WGS sequence"/>
</dbReference>
<proteinExistence type="predicted"/>
<evidence type="ECO:0000256" key="1">
    <source>
        <dbReference type="SAM" id="MobiDB-lite"/>
    </source>
</evidence>